<dbReference type="NCBIfam" id="TIGR01460">
    <property type="entry name" value="HAD-SF-IIA"/>
    <property type="match status" value="2"/>
</dbReference>
<dbReference type="InterPro" id="IPR023214">
    <property type="entry name" value="HAD_sf"/>
</dbReference>
<proteinExistence type="predicted"/>
<reference evidence="1 2" key="1">
    <citation type="submission" date="2015-09" db="EMBL/GenBank/DDBJ databases">
        <title>Draft genome of the parasitic nematode Teladorsagia circumcincta isolate WARC Sus (inbred).</title>
        <authorList>
            <person name="Mitreva M."/>
        </authorList>
    </citation>
    <scope>NUCLEOTIDE SEQUENCE [LARGE SCALE GENOMIC DNA]</scope>
    <source>
        <strain evidence="1 2">S</strain>
    </source>
</reference>
<sequence>TSMPPTTISRDELLKFDTILLDADGTLWEEDAPIPGAVDFVCALREAGKRIIIVSNNPNRSMDEYLSRIERMGFQGITEENVINPGIVMGTYFRDRPDYARQPVYLLGNEHVKNTLESIGNVCCFGTGPELERNSAQDLLMKPKAVVSSREPYLSYSKIMKAAYFLKRSEVEFLVTDEDFALPVPSPGTELPRSGHPSRIVQAASGRIPKVFGKPHKPMGDFLKKKGHINPEKTVMIGDRLETDIQFANENGFTSCLVLTGVHSLEDVKKAEQRGAKHLVPKHKRDCTICRISMSPSTISRNDVLEYETFLFDADGVLWMGDVPIPGAVDFVSTLQDIGKRIFLISNNPTKTMDQYMSKISRMGFRGFTHENVIHPGIVMASYFRDRQDYAEQPVYLLGTETLKATLESIGRVRCFGTGPDHFRDHSDSDFIYNMDFSPIPIAVVCSYDPHLSYPKIMKAANFLQRNDVEFLVTDEDYTFPGPFPGVVLPGSGSTSSCIRAVSGRTPL</sequence>
<accession>A0A2G9TUX5</accession>
<dbReference type="EMBL" id="KZ354285">
    <property type="protein sequence ID" value="PIO61060.1"/>
    <property type="molecule type" value="Genomic_DNA"/>
</dbReference>
<keyword evidence="1" id="KW-0378">Hydrolase</keyword>
<dbReference type="Gene3D" id="3.40.50.1000">
    <property type="entry name" value="HAD superfamily/HAD-like"/>
    <property type="match status" value="4"/>
</dbReference>
<organism evidence="1 2">
    <name type="scientific">Teladorsagia circumcincta</name>
    <name type="common">Brown stomach worm</name>
    <name type="synonym">Ostertagia circumcincta</name>
    <dbReference type="NCBI Taxonomy" id="45464"/>
    <lineage>
        <taxon>Eukaryota</taxon>
        <taxon>Metazoa</taxon>
        <taxon>Ecdysozoa</taxon>
        <taxon>Nematoda</taxon>
        <taxon>Chromadorea</taxon>
        <taxon>Rhabditida</taxon>
        <taxon>Rhabditina</taxon>
        <taxon>Rhabditomorpha</taxon>
        <taxon>Strongyloidea</taxon>
        <taxon>Trichostrongylidae</taxon>
        <taxon>Teladorsagia</taxon>
    </lineage>
</organism>
<dbReference type="InterPro" id="IPR036412">
    <property type="entry name" value="HAD-like_sf"/>
</dbReference>
<dbReference type="OrthoDB" id="413953at2759"/>
<evidence type="ECO:0000313" key="1">
    <source>
        <dbReference type="EMBL" id="PIO61060.1"/>
    </source>
</evidence>
<feature type="non-terminal residue" evidence="1">
    <location>
        <position position="508"/>
    </location>
</feature>
<feature type="non-terminal residue" evidence="1">
    <location>
        <position position="1"/>
    </location>
</feature>
<name>A0A2G9TUX5_TELCI</name>
<dbReference type="AlphaFoldDB" id="A0A2G9TUX5"/>
<protein>
    <submittedName>
        <fullName evidence="1">HAD hydrolase, family IIA</fullName>
    </submittedName>
</protein>
<dbReference type="PANTHER" id="PTHR19288:SF93">
    <property type="entry name" value="FI11325P-RELATED"/>
    <property type="match status" value="1"/>
</dbReference>
<evidence type="ECO:0000313" key="2">
    <source>
        <dbReference type="Proteomes" id="UP000230423"/>
    </source>
</evidence>
<dbReference type="InterPro" id="IPR006357">
    <property type="entry name" value="HAD-SF_hydro_IIA"/>
</dbReference>
<dbReference type="Pfam" id="PF13344">
    <property type="entry name" value="Hydrolase_6"/>
    <property type="match status" value="2"/>
</dbReference>
<keyword evidence="2" id="KW-1185">Reference proteome</keyword>
<gene>
    <name evidence="1" type="ORF">TELCIR_17428</name>
</gene>
<dbReference type="Pfam" id="PF13242">
    <property type="entry name" value="Hydrolase_like"/>
    <property type="match status" value="1"/>
</dbReference>
<dbReference type="GO" id="GO:0005737">
    <property type="term" value="C:cytoplasm"/>
    <property type="evidence" value="ECO:0007669"/>
    <property type="project" value="TreeGrafter"/>
</dbReference>
<dbReference type="Proteomes" id="UP000230423">
    <property type="component" value="Unassembled WGS sequence"/>
</dbReference>
<dbReference type="GO" id="GO:0016791">
    <property type="term" value="F:phosphatase activity"/>
    <property type="evidence" value="ECO:0007669"/>
    <property type="project" value="TreeGrafter"/>
</dbReference>
<dbReference type="PANTHER" id="PTHR19288">
    <property type="entry name" value="4-NITROPHENYLPHOSPHATASE-RELATED"/>
    <property type="match status" value="1"/>
</dbReference>
<dbReference type="SUPFAM" id="SSF56784">
    <property type="entry name" value="HAD-like"/>
    <property type="match status" value="2"/>
</dbReference>